<dbReference type="RefSeq" id="WP_171204047.1">
    <property type="nucleotide sequence ID" value="NZ_BAAANP010000041.1"/>
</dbReference>
<evidence type="ECO:0000313" key="3">
    <source>
        <dbReference type="EMBL" id="NNH24287.1"/>
    </source>
</evidence>
<keyword evidence="2" id="KW-0560">Oxidoreductase</keyword>
<comment type="similarity">
    <text evidence="1">Belongs to the short-chain dehydrogenases/reductases (SDR) family.</text>
</comment>
<dbReference type="PANTHER" id="PTHR24320:SF148">
    <property type="entry name" value="NAD(P)-BINDING ROSSMANN-FOLD SUPERFAMILY PROTEIN"/>
    <property type="match status" value="1"/>
</dbReference>
<dbReference type="PANTHER" id="PTHR24320">
    <property type="entry name" value="RETINOL DEHYDROGENASE"/>
    <property type="match status" value="1"/>
</dbReference>
<reference evidence="3 4" key="1">
    <citation type="submission" date="2020-05" db="EMBL/GenBank/DDBJ databases">
        <title>MicrobeNet Type strains.</title>
        <authorList>
            <person name="Nicholson A.C."/>
        </authorList>
    </citation>
    <scope>NUCLEOTIDE SEQUENCE [LARGE SCALE GENOMIC DNA]</scope>
    <source>
        <strain evidence="3 4">JCM 14547</strain>
    </source>
</reference>
<proteinExistence type="inferred from homology"/>
<protein>
    <submittedName>
        <fullName evidence="3">SDR family oxidoreductase</fullName>
    </submittedName>
</protein>
<evidence type="ECO:0000256" key="2">
    <source>
        <dbReference type="ARBA" id="ARBA00023002"/>
    </source>
</evidence>
<dbReference type="NCBIfam" id="NF004513">
    <property type="entry name" value="PRK05854.1"/>
    <property type="match status" value="1"/>
</dbReference>
<dbReference type="Pfam" id="PF00106">
    <property type="entry name" value="adh_short"/>
    <property type="match status" value="1"/>
</dbReference>
<dbReference type="Proteomes" id="UP000555552">
    <property type="component" value="Unassembled WGS sequence"/>
</dbReference>
<gene>
    <name evidence="3" type="ORF">HLB09_14565</name>
</gene>
<dbReference type="SUPFAM" id="SSF51735">
    <property type="entry name" value="NAD(P)-binding Rossmann-fold domains"/>
    <property type="match status" value="1"/>
</dbReference>
<dbReference type="GO" id="GO:0016491">
    <property type="term" value="F:oxidoreductase activity"/>
    <property type="evidence" value="ECO:0007669"/>
    <property type="project" value="UniProtKB-KW"/>
</dbReference>
<dbReference type="AlphaFoldDB" id="A0A849BTK9"/>
<dbReference type="PRINTS" id="PR00081">
    <property type="entry name" value="GDHRDH"/>
</dbReference>
<dbReference type="InterPro" id="IPR002347">
    <property type="entry name" value="SDR_fam"/>
</dbReference>
<name>A0A849BTK9_9ACTN</name>
<accession>A0A849BTK9</accession>
<dbReference type="InterPro" id="IPR036291">
    <property type="entry name" value="NAD(P)-bd_dom_sf"/>
</dbReference>
<evidence type="ECO:0000256" key="1">
    <source>
        <dbReference type="ARBA" id="ARBA00006484"/>
    </source>
</evidence>
<dbReference type="NCBIfam" id="NF004846">
    <property type="entry name" value="PRK06197.1"/>
    <property type="match status" value="1"/>
</dbReference>
<evidence type="ECO:0000313" key="4">
    <source>
        <dbReference type="Proteomes" id="UP000555552"/>
    </source>
</evidence>
<sequence>MGWSERDIPDLSGRTALVTGANSGLGLHVSRALAQHGARVLMGARDRDRGEAAVARVRGAAPLATVELVDVDLGSLAAVRAAAEDVRSRTDDRLDLLFANAGVMAVPRRETSDGFELQLGTNHLGHFALVGQVLPALLAAPAARVVSTSSQAHRSGRMDFDDLMGERSYSRFGAYGQSKLANLLFTAELQRRLAASGARATAVAGHPGWSATDLQAGATSGVRVPGARAVMGLANRLFAQSDAAGALPLLRAGTDPAVEGGDYLGPDGRGEMRGAPVRVGRSERAESVADAQRLWAESERLTGVVYELPVPA</sequence>
<dbReference type="Gene3D" id="3.40.50.720">
    <property type="entry name" value="NAD(P)-binding Rossmann-like Domain"/>
    <property type="match status" value="1"/>
</dbReference>
<comment type="caution">
    <text evidence="3">The sequence shown here is derived from an EMBL/GenBank/DDBJ whole genome shotgun (WGS) entry which is preliminary data.</text>
</comment>
<dbReference type="EMBL" id="JABEMA010000307">
    <property type="protein sequence ID" value="NNH24287.1"/>
    <property type="molecule type" value="Genomic_DNA"/>
</dbReference>
<organism evidence="3 4">
    <name type="scientific">Pseudokineococcus marinus</name>
    <dbReference type="NCBI Taxonomy" id="351215"/>
    <lineage>
        <taxon>Bacteria</taxon>
        <taxon>Bacillati</taxon>
        <taxon>Actinomycetota</taxon>
        <taxon>Actinomycetes</taxon>
        <taxon>Kineosporiales</taxon>
        <taxon>Kineosporiaceae</taxon>
        <taxon>Pseudokineococcus</taxon>
    </lineage>
</organism>
<keyword evidence="4" id="KW-1185">Reference proteome</keyword>